<protein>
    <submittedName>
        <fullName evidence="1">Uncharacterized protein</fullName>
    </submittedName>
</protein>
<proteinExistence type="predicted"/>
<dbReference type="Proteomes" id="UP000256964">
    <property type="component" value="Unassembled WGS sequence"/>
</dbReference>
<organism evidence="1 2">
    <name type="scientific">Lentinus brumalis</name>
    <dbReference type="NCBI Taxonomy" id="2498619"/>
    <lineage>
        <taxon>Eukaryota</taxon>
        <taxon>Fungi</taxon>
        <taxon>Dikarya</taxon>
        <taxon>Basidiomycota</taxon>
        <taxon>Agaricomycotina</taxon>
        <taxon>Agaricomycetes</taxon>
        <taxon>Polyporales</taxon>
        <taxon>Polyporaceae</taxon>
        <taxon>Lentinus</taxon>
    </lineage>
</organism>
<reference evidence="1 2" key="1">
    <citation type="journal article" date="2018" name="Biotechnol. Biofuels">
        <title>Integrative visual omics of the white-rot fungus Polyporus brumalis exposes the biotechnological potential of its oxidative enzymes for delignifying raw plant biomass.</title>
        <authorList>
            <person name="Miyauchi S."/>
            <person name="Rancon A."/>
            <person name="Drula E."/>
            <person name="Hage H."/>
            <person name="Chaduli D."/>
            <person name="Favel A."/>
            <person name="Grisel S."/>
            <person name="Henrissat B."/>
            <person name="Herpoel-Gimbert I."/>
            <person name="Ruiz-Duenas F.J."/>
            <person name="Chevret D."/>
            <person name="Hainaut M."/>
            <person name="Lin J."/>
            <person name="Wang M."/>
            <person name="Pangilinan J."/>
            <person name="Lipzen A."/>
            <person name="Lesage-Meessen L."/>
            <person name="Navarro D."/>
            <person name="Riley R."/>
            <person name="Grigoriev I.V."/>
            <person name="Zhou S."/>
            <person name="Raouche S."/>
            <person name="Rosso M.N."/>
        </authorList>
    </citation>
    <scope>NUCLEOTIDE SEQUENCE [LARGE SCALE GENOMIC DNA]</scope>
    <source>
        <strain evidence="1 2">BRFM 1820</strain>
    </source>
</reference>
<evidence type="ECO:0000313" key="1">
    <source>
        <dbReference type="EMBL" id="RDX43858.1"/>
    </source>
</evidence>
<sequence>MRALHHCWAKIKQRVTKDSRDERFVRLVADVLDGEPADERAGCDGEEKRTLKALQACSPADRERLREVGKSIAAVAGLLKHECGRLEGEPGEYEIPDADVQPLLKLRLYNHLMVRLMREGRHLWPLCTDYIRVRCPSEEAEGEQNATKQAAMRPFNVAQWLSKIVSVTLDYLGLRSAAVSSTVAGALFDDRDCPPTVSRAPNQRAPAKTAEVISEAQLKAILVKVGWDDVKEAEYAELLFKVSMDRSFTANALSYRTYMIRGSRTPSRTSVSRSLLASCARRTSRVIARPLVPA</sequence>
<accession>A0A371CU86</accession>
<name>A0A371CU86_9APHY</name>
<dbReference type="AlphaFoldDB" id="A0A371CU86"/>
<gene>
    <name evidence="1" type="ORF">OH76DRAFT_1171060</name>
</gene>
<keyword evidence="2" id="KW-1185">Reference proteome</keyword>
<dbReference type="EMBL" id="KZ857458">
    <property type="protein sequence ID" value="RDX43858.1"/>
    <property type="molecule type" value="Genomic_DNA"/>
</dbReference>
<dbReference type="STRING" id="139420.A0A371CU86"/>
<evidence type="ECO:0000313" key="2">
    <source>
        <dbReference type="Proteomes" id="UP000256964"/>
    </source>
</evidence>
<dbReference type="OrthoDB" id="2757930at2759"/>